<comment type="catalytic activity">
    <reaction evidence="4">
        <text>O-phospho-L-tyrosyl-[protein] + H2O = L-tyrosyl-[protein] + phosphate</text>
        <dbReference type="Rhea" id="RHEA:10684"/>
        <dbReference type="Rhea" id="RHEA-COMP:10136"/>
        <dbReference type="Rhea" id="RHEA-COMP:20101"/>
        <dbReference type="ChEBI" id="CHEBI:15377"/>
        <dbReference type="ChEBI" id="CHEBI:43474"/>
        <dbReference type="ChEBI" id="CHEBI:46858"/>
        <dbReference type="ChEBI" id="CHEBI:61978"/>
        <dbReference type="EC" id="3.1.3.48"/>
    </reaction>
</comment>
<dbReference type="PANTHER" id="PTHR39181:SF1">
    <property type="entry name" value="TYROSINE-PROTEIN PHOSPHATASE YWQE"/>
    <property type="match status" value="1"/>
</dbReference>
<name>A0A2T2YJF7_9BACT</name>
<organism evidence="5 6">
    <name type="scientific">Adhaeribacter arboris</name>
    <dbReference type="NCBI Taxonomy" id="2072846"/>
    <lineage>
        <taxon>Bacteria</taxon>
        <taxon>Pseudomonadati</taxon>
        <taxon>Bacteroidota</taxon>
        <taxon>Cytophagia</taxon>
        <taxon>Cytophagales</taxon>
        <taxon>Hymenobacteraceae</taxon>
        <taxon>Adhaeribacter</taxon>
    </lineage>
</organism>
<dbReference type="Pfam" id="PF19567">
    <property type="entry name" value="CpsB_CapC"/>
    <property type="match status" value="1"/>
</dbReference>
<evidence type="ECO:0000256" key="2">
    <source>
        <dbReference type="ARBA" id="ARBA00013064"/>
    </source>
</evidence>
<dbReference type="InterPro" id="IPR016667">
    <property type="entry name" value="Caps_polysacc_synth_CpsB/CapC"/>
</dbReference>
<dbReference type="GO" id="GO:0004725">
    <property type="term" value="F:protein tyrosine phosphatase activity"/>
    <property type="evidence" value="ECO:0007669"/>
    <property type="project" value="UniProtKB-EC"/>
</dbReference>
<gene>
    <name evidence="5" type="ORF">AHMF7605_20065</name>
</gene>
<dbReference type="Proteomes" id="UP000240357">
    <property type="component" value="Unassembled WGS sequence"/>
</dbReference>
<evidence type="ECO:0000256" key="3">
    <source>
        <dbReference type="ARBA" id="ARBA00022801"/>
    </source>
</evidence>
<comment type="similarity">
    <text evidence="1">Belongs to the metallo-dependent hydrolases superfamily. CpsB/CapC family.</text>
</comment>
<dbReference type="OrthoDB" id="9788539at2"/>
<keyword evidence="3" id="KW-0378">Hydrolase</keyword>
<evidence type="ECO:0000313" key="6">
    <source>
        <dbReference type="Proteomes" id="UP000240357"/>
    </source>
</evidence>
<accession>A0A2T2YJF7</accession>
<dbReference type="EMBL" id="PYFT01000001">
    <property type="protein sequence ID" value="PSR55637.1"/>
    <property type="molecule type" value="Genomic_DNA"/>
</dbReference>
<protein>
    <recommendedName>
        <fullName evidence="2">protein-tyrosine-phosphatase</fullName>
        <ecNumber evidence="2">3.1.3.48</ecNumber>
    </recommendedName>
</protein>
<dbReference type="PANTHER" id="PTHR39181">
    <property type="entry name" value="TYROSINE-PROTEIN PHOSPHATASE YWQE"/>
    <property type="match status" value="1"/>
</dbReference>
<evidence type="ECO:0000256" key="1">
    <source>
        <dbReference type="ARBA" id="ARBA00005750"/>
    </source>
</evidence>
<reference evidence="5 6" key="1">
    <citation type="submission" date="2018-03" db="EMBL/GenBank/DDBJ databases">
        <title>Adhaeribacter sp. HMF7605 Genome sequencing and assembly.</title>
        <authorList>
            <person name="Kang H."/>
            <person name="Kang J."/>
            <person name="Cha I."/>
            <person name="Kim H."/>
            <person name="Joh K."/>
        </authorList>
    </citation>
    <scope>NUCLEOTIDE SEQUENCE [LARGE SCALE GENOMIC DNA]</scope>
    <source>
        <strain evidence="5 6">HMF7605</strain>
    </source>
</reference>
<keyword evidence="6" id="KW-1185">Reference proteome</keyword>
<comment type="caution">
    <text evidence="5">The sequence shown here is derived from an EMBL/GenBank/DDBJ whole genome shotgun (WGS) entry which is preliminary data.</text>
</comment>
<sequence length="250" mass="28838">MASFFKNLFKSDAPPKATNFLEFLGADMHAHVLPSLDDGADSMTQALAMVQEMKQLGYRKLILTPHIMGDFYKNTPDGIRAKLAELIQALQQQEIAIELACAAEYYLDEWFVQKLDDKEPLLTFGDNYVLFETSFINEPMRFQDIIFKIKSNGYTPVLAHPERYSYLYNRWNSLAEWHENHVLFQVNLNSLVGYYGPEAKRRAEKLLQNKMIDFVGTDAHSEKHIRVLQKLAGSSTFEKLRQLPLRNQAL</sequence>
<dbReference type="EC" id="3.1.3.48" evidence="2"/>
<evidence type="ECO:0000256" key="4">
    <source>
        <dbReference type="ARBA" id="ARBA00051722"/>
    </source>
</evidence>
<dbReference type="RefSeq" id="WP_106931817.1">
    <property type="nucleotide sequence ID" value="NZ_PYFT01000001.1"/>
</dbReference>
<proteinExistence type="inferred from homology"/>
<dbReference type="InterPro" id="IPR016195">
    <property type="entry name" value="Pol/histidinol_Pase-like"/>
</dbReference>
<dbReference type="Gene3D" id="3.20.20.140">
    <property type="entry name" value="Metal-dependent hydrolases"/>
    <property type="match status" value="1"/>
</dbReference>
<dbReference type="SUPFAM" id="SSF89550">
    <property type="entry name" value="PHP domain-like"/>
    <property type="match status" value="1"/>
</dbReference>
<dbReference type="AlphaFoldDB" id="A0A2T2YJF7"/>
<dbReference type="GO" id="GO:0030145">
    <property type="term" value="F:manganese ion binding"/>
    <property type="evidence" value="ECO:0007669"/>
    <property type="project" value="InterPro"/>
</dbReference>
<evidence type="ECO:0000313" key="5">
    <source>
        <dbReference type="EMBL" id="PSR55637.1"/>
    </source>
</evidence>